<dbReference type="AlphaFoldDB" id="A0AA36AQ40"/>
<evidence type="ECO:0000259" key="9">
    <source>
        <dbReference type="Pfam" id="PF13847"/>
    </source>
</evidence>
<dbReference type="Gene3D" id="3.40.5.100">
    <property type="match status" value="1"/>
</dbReference>
<dbReference type="InterPro" id="IPR025714">
    <property type="entry name" value="Methyltranfer_dom"/>
</dbReference>
<dbReference type="GO" id="GO:0030791">
    <property type="term" value="F:arsenite methyltransferase activity"/>
    <property type="evidence" value="ECO:0007669"/>
    <property type="project" value="UniProtKB-EC"/>
</dbReference>
<organism evidence="10 11">
    <name type="scientific">Octopus vulgaris</name>
    <name type="common">Common octopus</name>
    <dbReference type="NCBI Taxonomy" id="6645"/>
    <lineage>
        <taxon>Eukaryota</taxon>
        <taxon>Metazoa</taxon>
        <taxon>Spiralia</taxon>
        <taxon>Lophotrochozoa</taxon>
        <taxon>Mollusca</taxon>
        <taxon>Cephalopoda</taxon>
        <taxon>Coleoidea</taxon>
        <taxon>Octopodiformes</taxon>
        <taxon>Octopoda</taxon>
        <taxon>Incirrata</taxon>
        <taxon>Octopodidae</taxon>
        <taxon>Octopus</taxon>
    </lineage>
</organism>
<dbReference type="PANTHER" id="PTHR43675">
    <property type="entry name" value="ARSENITE METHYLTRANSFERASE"/>
    <property type="match status" value="1"/>
</dbReference>
<dbReference type="InterPro" id="IPR029063">
    <property type="entry name" value="SAM-dependent_MTases_sf"/>
</dbReference>
<reference evidence="10" key="1">
    <citation type="submission" date="2023-08" db="EMBL/GenBank/DDBJ databases">
        <authorList>
            <person name="Alioto T."/>
            <person name="Alioto T."/>
            <person name="Gomez Garrido J."/>
        </authorList>
    </citation>
    <scope>NUCLEOTIDE SEQUENCE</scope>
</reference>
<feature type="domain" description="Methyltransferase" evidence="9">
    <location>
        <begin position="78"/>
        <end position="228"/>
    </location>
</feature>
<comment type="catalytic activity">
    <reaction evidence="6">
        <text>arsenic triglutathione + [thioredoxin]-dithiol + S-adenosyl-L-methionine + 2 H2O = methylarsonous acid + [thioredoxin]-disulfide + 3 glutathione + S-adenosyl-L-homocysteine + H(+)</text>
        <dbReference type="Rhea" id="RHEA:69460"/>
        <dbReference type="Rhea" id="RHEA-COMP:10698"/>
        <dbReference type="Rhea" id="RHEA-COMP:10700"/>
        <dbReference type="ChEBI" id="CHEBI:15377"/>
        <dbReference type="ChEBI" id="CHEBI:15378"/>
        <dbReference type="ChEBI" id="CHEBI:17826"/>
        <dbReference type="ChEBI" id="CHEBI:29950"/>
        <dbReference type="ChEBI" id="CHEBI:50058"/>
        <dbReference type="ChEBI" id="CHEBI:57856"/>
        <dbReference type="ChEBI" id="CHEBI:57925"/>
        <dbReference type="ChEBI" id="CHEBI:59789"/>
        <dbReference type="ChEBI" id="CHEBI:183640"/>
        <dbReference type="EC" id="2.1.1.137"/>
    </reaction>
</comment>
<comment type="catalytic activity">
    <reaction evidence="8">
        <text>arsenic triglutathione + 3 [thioredoxin]-dithiol + 3 S-adenosyl-L-methionine = trimethylarsine + 3 [thioredoxin]-disulfide + 3 glutathione + 3 S-adenosyl-L-homocysteine + 3 H(+)</text>
        <dbReference type="Rhea" id="RHEA:69432"/>
        <dbReference type="Rhea" id="RHEA-COMP:10698"/>
        <dbReference type="Rhea" id="RHEA-COMP:10700"/>
        <dbReference type="ChEBI" id="CHEBI:15378"/>
        <dbReference type="ChEBI" id="CHEBI:27130"/>
        <dbReference type="ChEBI" id="CHEBI:29950"/>
        <dbReference type="ChEBI" id="CHEBI:50058"/>
        <dbReference type="ChEBI" id="CHEBI:57856"/>
        <dbReference type="ChEBI" id="CHEBI:57925"/>
        <dbReference type="ChEBI" id="CHEBI:59789"/>
        <dbReference type="ChEBI" id="CHEBI:183640"/>
        <dbReference type="EC" id="2.1.1.137"/>
    </reaction>
</comment>
<dbReference type="GO" id="GO:0005829">
    <property type="term" value="C:cytosol"/>
    <property type="evidence" value="ECO:0007669"/>
    <property type="project" value="TreeGrafter"/>
</dbReference>
<comment type="similarity">
    <text evidence="3">Belongs to the methyltransferase superfamily. Arsenite methyltransferase family.</text>
</comment>
<evidence type="ECO:0000256" key="4">
    <source>
        <dbReference type="ARBA" id="ARBA00034521"/>
    </source>
</evidence>
<evidence type="ECO:0000256" key="3">
    <source>
        <dbReference type="ARBA" id="ARBA00034487"/>
    </source>
</evidence>
<dbReference type="GO" id="GO:0009404">
    <property type="term" value="P:toxin metabolic process"/>
    <property type="evidence" value="ECO:0007669"/>
    <property type="project" value="TreeGrafter"/>
</dbReference>
<dbReference type="CDD" id="cd02440">
    <property type="entry name" value="AdoMet_MTases"/>
    <property type="match status" value="1"/>
</dbReference>
<evidence type="ECO:0000256" key="7">
    <source>
        <dbReference type="ARBA" id="ARBA00047943"/>
    </source>
</evidence>
<dbReference type="Proteomes" id="UP001162480">
    <property type="component" value="Chromosome 2"/>
</dbReference>
<gene>
    <name evidence="10" type="ORF">OCTVUL_1B031789</name>
</gene>
<dbReference type="EMBL" id="OX597815">
    <property type="protein sequence ID" value="CAI9718727.1"/>
    <property type="molecule type" value="Genomic_DNA"/>
</dbReference>
<evidence type="ECO:0000313" key="11">
    <source>
        <dbReference type="Proteomes" id="UP001162480"/>
    </source>
</evidence>
<dbReference type="SUPFAM" id="SSF53335">
    <property type="entry name" value="S-adenosyl-L-methionine-dependent methyltransferases"/>
    <property type="match status" value="1"/>
</dbReference>
<dbReference type="Pfam" id="PF13847">
    <property type="entry name" value="Methyltransf_31"/>
    <property type="match status" value="1"/>
</dbReference>
<evidence type="ECO:0000256" key="5">
    <source>
        <dbReference type="ARBA" id="ARBA00034545"/>
    </source>
</evidence>
<dbReference type="EC" id="2.1.1.137" evidence="4"/>
<keyword evidence="2" id="KW-0949">S-adenosyl-L-methionine</keyword>
<keyword evidence="11" id="KW-1185">Reference proteome</keyword>
<evidence type="ECO:0000256" key="6">
    <source>
        <dbReference type="ARBA" id="ARBA00047941"/>
    </source>
</evidence>
<proteinExistence type="inferred from homology"/>
<dbReference type="GO" id="GO:0018872">
    <property type="term" value="P:arsonoacetate metabolic process"/>
    <property type="evidence" value="ECO:0007669"/>
    <property type="project" value="TreeGrafter"/>
</dbReference>
<evidence type="ECO:0000313" key="10">
    <source>
        <dbReference type="EMBL" id="CAI9718727.1"/>
    </source>
</evidence>
<dbReference type="PANTHER" id="PTHR43675:SF8">
    <property type="entry name" value="ARSENITE METHYLTRANSFERASE"/>
    <property type="match status" value="1"/>
</dbReference>
<keyword evidence="1" id="KW-0808">Transferase</keyword>
<sequence>MVVYASYLSTMCDEAVHDQVKDYYGKKVQKTTDLKLSACTVSTGTRMSKHAKEALASVHEEVCKKYYGCGLVIPEGLEGMKILDLGSGSGQDCFVLSKLVGPEGYVVGVDMTQEQLDVANQYIDYHTKLYDYKKPNVKFVKGYIERLVEAGLEENSFDIVISNCVINLSPDKRAVLSQSYKILKEGGELYFSDVYASQEVPDEARNHKDLWGECISGALYWKDFHELAGDVGFSQARIVSVSPIPVDREDFRKILGDIQFVSVTYRLFKLPSDYPKTSGQAIYNGEITDHEDEFKFDHQLTFLTNEPVCIDSETHAILKYSRFKDEFLIRTQKCGTTDEGDSSPAVINPFELLKTLQSSGKTIANACCGGKKCC</sequence>
<protein>
    <recommendedName>
        <fullName evidence="5">Arsenite methyltransferase</fullName>
        <ecNumber evidence="4">2.1.1.137</ecNumber>
    </recommendedName>
</protein>
<name>A0AA36AQ40_OCTVU</name>
<evidence type="ECO:0000256" key="1">
    <source>
        <dbReference type="ARBA" id="ARBA00022679"/>
    </source>
</evidence>
<evidence type="ECO:0000256" key="8">
    <source>
        <dbReference type="ARBA" id="ARBA00048428"/>
    </source>
</evidence>
<evidence type="ECO:0000256" key="2">
    <source>
        <dbReference type="ARBA" id="ARBA00022691"/>
    </source>
</evidence>
<comment type="catalytic activity">
    <reaction evidence="7">
        <text>arsenic triglutathione + 2 [thioredoxin]-dithiol + 2 S-adenosyl-L-methionine + H2O = dimethylarsinous acid + 2 [thioredoxin]-disulfide + 3 glutathione + 2 S-adenosyl-L-homocysteine + 2 H(+)</text>
        <dbReference type="Rhea" id="RHEA:69464"/>
        <dbReference type="Rhea" id="RHEA-COMP:10698"/>
        <dbReference type="Rhea" id="RHEA-COMP:10700"/>
        <dbReference type="ChEBI" id="CHEBI:15377"/>
        <dbReference type="ChEBI" id="CHEBI:15378"/>
        <dbReference type="ChEBI" id="CHEBI:23808"/>
        <dbReference type="ChEBI" id="CHEBI:29950"/>
        <dbReference type="ChEBI" id="CHEBI:50058"/>
        <dbReference type="ChEBI" id="CHEBI:57856"/>
        <dbReference type="ChEBI" id="CHEBI:57925"/>
        <dbReference type="ChEBI" id="CHEBI:59789"/>
        <dbReference type="ChEBI" id="CHEBI:183640"/>
        <dbReference type="EC" id="2.1.1.137"/>
    </reaction>
</comment>
<dbReference type="InterPro" id="IPR026669">
    <property type="entry name" value="Arsenite_MeTrfase-like"/>
</dbReference>
<dbReference type="Gene3D" id="3.40.50.150">
    <property type="entry name" value="Vaccinia Virus protein VP39"/>
    <property type="match status" value="1"/>
</dbReference>
<accession>A0AA36AQ40</accession>